<keyword evidence="2" id="KW-1185">Reference proteome</keyword>
<accession>A0ACB5U3S2</accession>
<protein>
    <submittedName>
        <fullName evidence="1">Unnamed protein product</fullName>
    </submittedName>
</protein>
<organism evidence="1 2">
    <name type="scientific">Ambrosiozyma monospora</name>
    <name type="common">Yeast</name>
    <name type="synonym">Endomycopsis monosporus</name>
    <dbReference type="NCBI Taxonomy" id="43982"/>
    <lineage>
        <taxon>Eukaryota</taxon>
        <taxon>Fungi</taxon>
        <taxon>Dikarya</taxon>
        <taxon>Ascomycota</taxon>
        <taxon>Saccharomycotina</taxon>
        <taxon>Pichiomycetes</taxon>
        <taxon>Pichiales</taxon>
        <taxon>Pichiaceae</taxon>
        <taxon>Ambrosiozyma</taxon>
    </lineage>
</organism>
<evidence type="ECO:0000313" key="1">
    <source>
        <dbReference type="EMBL" id="GMF00715.1"/>
    </source>
</evidence>
<dbReference type="Proteomes" id="UP001165064">
    <property type="component" value="Unassembled WGS sequence"/>
</dbReference>
<dbReference type="EMBL" id="BSXS01011525">
    <property type="protein sequence ID" value="GMF00715.1"/>
    <property type="molecule type" value="Genomic_DNA"/>
</dbReference>
<name>A0ACB5U3S2_AMBMO</name>
<evidence type="ECO:0000313" key="2">
    <source>
        <dbReference type="Proteomes" id="UP001165064"/>
    </source>
</evidence>
<sequence length="144" mass="16257">MILCLLTLTHLKQTISIKVKLSKMSLQQLSPSLINLIRLSSALNAKDVNFFKQIDSDISKQLDSLDTRFVSVINTLLKTIETEDDMDTELGEDDSANWKIVSDLLDSLFEKTEISLDEHKLHKTSNSDGFTYLDSNPTNHISQT</sequence>
<reference evidence="1" key="1">
    <citation type="submission" date="2023-04" db="EMBL/GenBank/DDBJ databases">
        <title>Ambrosiozyma monospora NBRC 10751.</title>
        <authorList>
            <person name="Ichikawa N."/>
            <person name="Sato H."/>
            <person name="Tonouchi N."/>
        </authorList>
    </citation>
    <scope>NUCLEOTIDE SEQUENCE</scope>
    <source>
        <strain evidence="1">NBRC 10751</strain>
    </source>
</reference>
<gene>
    <name evidence="1" type="ORF">Amon02_001107100</name>
</gene>
<proteinExistence type="predicted"/>
<comment type="caution">
    <text evidence="1">The sequence shown here is derived from an EMBL/GenBank/DDBJ whole genome shotgun (WGS) entry which is preliminary data.</text>
</comment>